<dbReference type="Proteomes" id="UP000031843">
    <property type="component" value="Chromosome main"/>
</dbReference>
<dbReference type="KEGG" id="cbw:RR42_m0782"/>
<dbReference type="RefSeq" id="WP_052494431.1">
    <property type="nucleotide sequence ID" value="NZ_CP010536.1"/>
</dbReference>
<dbReference type="OrthoDB" id="1188001at2"/>
<dbReference type="InterPro" id="IPR026893">
    <property type="entry name" value="Tyr/Ser_Pase_IphP-type"/>
</dbReference>
<dbReference type="InterPro" id="IPR029021">
    <property type="entry name" value="Prot-tyrosine_phosphatase-like"/>
</dbReference>
<sequence length="263" mass="28403">MQENMADAPSQGAGVRGNAALALDNVVNLRDLGGLATRDGHRVRGGKLFRSGNPGLASAADMERLRALQLDMVIDFRSPSEKTAAESPFGEAFRWVATPVLEGTMSMAELMPRLRDGSAQQMEAFMLEVYGDFPRKYQAAFGGFLKTAEQGGNLLYHCTAGKDRTGFASMLLLAGLGVERGIIMANYLESNHWNQGFNQKMSAGAAQFGVDPAVMWPLLAVKAAYLEASMQAIEQDYGGIDAYLGDVLKVDAGRLRQAYLVRA</sequence>
<dbReference type="GO" id="GO:0004725">
    <property type="term" value="F:protein tyrosine phosphatase activity"/>
    <property type="evidence" value="ECO:0007669"/>
    <property type="project" value="UniProtKB-EC"/>
</dbReference>
<dbReference type="Pfam" id="PF13350">
    <property type="entry name" value="Y_phosphatase3"/>
    <property type="match status" value="1"/>
</dbReference>
<evidence type="ECO:0000313" key="2">
    <source>
        <dbReference type="Proteomes" id="UP000031843"/>
    </source>
</evidence>
<dbReference type="STRING" id="68895.RR42_m0782"/>
<dbReference type="EMBL" id="CP010536">
    <property type="protein sequence ID" value="AJG18194.1"/>
    <property type="molecule type" value="Genomic_DNA"/>
</dbReference>
<dbReference type="AlphaFoldDB" id="A0A0C4Y7S6"/>
<accession>A0A0C4Y7S6</accession>
<dbReference type="SUPFAM" id="SSF52799">
    <property type="entry name" value="(Phosphotyrosine protein) phosphatases II"/>
    <property type="match status" value="1"/>
</dbReference>
<keyword evidence="1" id="KW-0378">Hydrolase</keyword>
<dbReference type="Gene3D" id="3.90.190.10">
    <property type="entry name" value="Protein tyrosine phosphatase superfamily"/>
    <property type="match status" value="1"/>
</dbReference>
<reference evidence="1 2" key="1">
    <citation type="journal article" date="2015" name="Genome Announc.">
        <title>Complete Genome Sequence of Cupriavidus basilensis 4G11, Isolated from the Oak Ridge Field Research Center Site.</title>
        <authorList>
            <person name="Ray J."/>
            <person name="Waters R.J."/>
            <person name="Skerker J.M."/>
            <person name="Kuehl J.V."/>
            <person name="Price M.N."/>
            <person name="Huang J."/>
            <person name="Chakraborty R."/>
            <person name="Arkin A.P."/>
            <person name="Deutschbauer A."/>
        </authorList>
    </citation>
    <scope>NUCLEOTIDE SEQUENCE [LARGE SCALE GENOMIC DNA]</scope>
    <source>
        <strain evidence="1">4G11</strain>
    </source>
</reference>
<name>A0A0C4Y7S6_9BURK</name>
<gene>
    <name evidence="1" type="ORF">RR42_m0782</name>
</gene>
<protein>
    <submittedName>
        <fullName evidence="1">Protein tyrosine phosphatase</fullName>
        <ecNumber evidence="1">3.1.3.48</ecNumber>
    </submittedName>
</protein>
<proteinExistence type="predicted"/>
<organism evidence="1 2">
    <name type="scientific">Cupriavidus basilensis</name>
    <dbReference type="NCBI Taxonomy" id="68895"/>
    <lineage>
        <taxon>Bacteria</taxon>
        <taxon>Pseudomonadati</taxon>
        <taxon>Pseudomonadota</taxon>
        <taxon>Betaproteobacteria</taxon>
        <taxon>Burkholderiales</taxon>
        <taxon>Burkholderiaceae</taxon>
        <taxon>Cupriavidus</taxon>
    </lineage>
</organism>
<keyword evidence="2" id="KW-1185">Reference proteome</keyword>
<dbReference type="EC" id="3.1.3.48" evidence="1"/>
<evidence type="ECO:0000313" key="1">
    <source>
        <dbReference type="EMBL" id="AJG18194.1"/>
    </source>
</evidence>